<evidence type="ECO:0000313" key="2">
    <source>
        <dbReference type="Ensembl" id="ENSNFUP00015025858.1"/>
    </source>
</evidence>
<organism evidence="2 3">
    <name type="scientific">Nothobranchius furzeri</name>
    <name type="common">Turquoise killifish</name>
    <dbReference type="NCBI Taxonomy" id="105023"/>
    <lineage>
        <taxon>Eukaryota</taxon>
        <taxon>Metazoa</taxon>
        <taxon>Chordata</taxon>
        <taxon>Craniata</taxon>
        <taxon>Vertebrata</taxon>
        <taxon>Euteleostomi</taxon>
        <taxon>Actinopterygii</taxon>
        <taxon>Neopterygii</taxon>
        <taxon>Teleostei</taxon>
        <taxon>Neoteleostei</taxon>
        <taxon>Acanthomorphata</taxon>
        <taxon>Ovalentaria</taxon>
        <taxon>Atherinomorphae</taxon>
        <taxon>Cyprinodontiformes</taxon>
        <taxon>Nothobranchiidae</taxon>
        <taxon>Nothobranchius</taxon>
    </lineage>
</organism>
<dbReference type="InterPro" id="IPR013783">
    <property type="entry name" value="Ig-like_fold"/>
</dbReference>
<reference evidence="2" key="2">
    <citation type="submission" date="2025-08" db="UniProtKB">
        <authorList>
            <consortium name="Ensembl"/>
        </authorList>
    </citation>
    <scope>IDENTIFICATION</scope>
</reference>
<dbReference type="Proteomes" id="UP000694548">
    <property type="component" value="Chromosome sgr05"/>
</dbReference>
<dbReference type="InterPro" id="IPR003599">
    <property type="entry name" value="Ig_sub"/>
</dbReference>
<protein>
    <recommendedName>
        <fullName evidence="1">Ig-like domain-containing protein</fullName>
    </recommendedName>
</protein>
<dbReference type="InterPro" id="IPR036179">
    <property type="entry name" value="Ig-like_dom_sf"/>
</dbReference>
<dbReference type="Pfam" id="PF13895">
    <property type="entry name" value="Ig_2"/>
    <property type="match status" value="2"/>
</dbReference>
<dbReference type="PROSITE" id="PS50835">
    <property type="entry name" value="IG_LIKE"/>
    <property type="match status" value="2"/>
</dbReference>
<dbReference type="InterPro" id="IPR007110">
    <property type="entry name" value="Ig-like_dom"/>
</dbReference>
<reference evidence="2" key="3">
    <citation type="submission" date="2025-09" db="UniProtKB">
        <authorList>
            <consortium name="Ensembl"/>
        </authorList>
    </citation>
    <scope>IDENTIFICATION</scope>
</reference>
<dbReference type="GeneTree" id="ENSGT01150000286907"/>
<dbReference type="InterPro" id="IPR003598">
    <property type="entry name" value="Ig_sub2"/>
</dbReference>
<dbReference type="SMART" id="SM00408">
    <property type="entry name" value="IGc2"/>
    <property type="match status" value="2"/>
</dbReference>
<dbReference type="Ensembl" id="ENSNFUT00015027023.1">
    <property type="protein sequence ID" value="ENSNFUP00015025858.1"/>
    <property type="gene ID" value="ENSNFUG00015012537.1"/>
</dbReference>
<sequence>IITIILLDYAETKFMCVWVIQITKSHKTVKENDVVTLNCSAKGQPKVSFSWFKNNRTINQSGAEVKFTSIKESDSGSYHCRATNTLGAINSTEMITVEVTKKPAREPLDHVLEGDKVTLTCTVKRSKPPPTRFTWFKNNRRVSEGQKKSYDLLSVKPENHGVYRCEARNSVGSRKSNDRSLDVQCKFSHPLSRLHVTLLQIQVQDGTPGTGTVVLTPQSRNH</sequence>
<dbReference type="SMART" id="SM00409">
    <property type="entry name" value="IG"/>
    <property type="match status" value="2"/>
</dbReference>
<accession>A0A8C6NU22</accession>
<evidence type="ECO:0000313" key="3">
    <source>
        <dbReference type="Proteomes" id="UP000694548"/>
    </source>
</evidence>
<dbReference type="SUPFAM" id="SSF48726">
    <property type="entry name" value="Immunoglobulin"/>
    <property type="match status" value="2"/>
</dbReference>
<reference evidence="2" key="1">
    <citation type="submission" date="2014-08" db="EMBL/GenBank/DDBJ databases">
        <authorList>
            <person name="Senf B."/>
            <person name="Petzold A."/>
            <person name="Downie B.R."/>
            <person name="Koch P."/>
            <person name="Platzer M."/>
        </authorList>
    </citation>
    <scope>NUCLEOTIDE SEQUENCE [LARGE SCALE GENOMIC DNA]</scope>
    <source>
        <strain evidence="2">GRZ</strain>
    </source>
</reference>
<keyword evidence="3" id="KW-1185">Reference proteome</keyword>
<dbReference type="PANTHER" id="PTHR46013">
    <property type="entry name" value="VASCULAR CELL ADHESION MOLECULE 1"/>
    <property type="match status" value="1"/>
</dbReference>
<dbReference type="AlphaFoldDB" id="A0A8C6NU22"/>
<evidence type="ECO:0000259" key="1">
    <source>
        <dbReference type="PROSITE" id="PS50835"/>
    </source>
</evidence>
<dbReference type="Gene3D" id="2.60.40.10">
    <property type="entry name" value="Immunoglobulins"/>
    <property type="match status" value="2"/>
</dbReference>
<name>A0A8C6NU22_NOTFU</name>
<feature type="domain" description="Ig-like" evidence="1">
    <location>
        <begin position="18"/>
        <end position="96"/>
    </location>
</feature>
<proteinExistence type="predicted"/>
<dbReference type="PANTHER" id="PTHR46013:SF7">
    <property type="entry name" value="IG-LIKE DOMAIN-CONTAINING PROTEIN"/>
    <property type="match status" value="1"/>
</dbReference>
<feature type="domain" description="Ig-like" evidence="1">
    <location>
        <begin position="103"/>
        <end position="182"/>
    </location>
</feature>